<dbReference type="KEGG" id="clup:CLUP02_17328"/>
<protein>
    <submittedName>
        <fullName evidence="1">Uncharacterized protein</fullName>
    </submittedName>
</protein>
<proteinExistence type="predicted"/>
<sequence length="174" mass="19451">MPHTFCCMSTDQAKKQHSSAVSVGTFLECIPVDNPRITVVSNQTLSMTLFRHSKCQPRTGTFFVESGVETDFYKKEPILFLASAMNVTFNVVLSLRSRDSGLTMARPGIRALLERGQPLQARWLAREPPLGYRIRSPSSSQLGLLTFLRSQGAFMIHDAHKRVSTGPDCLYTRV</sequence>
<organism evidence="1 2">
    <name type="scientific">Colletotrichum lupini</name>
    <dbReference type="NCBI Taxonomy" id="145971"/>
    <lineage>
        <taxon>Eukaryota</taxon>
        <taxon>Fungi</taxon>
        <taxon>Dikarya</taxon>
        <taxon>Ascomycota</taxon>
        <taxon>Pezizomycotina</taxon>
        <taxon>Sordariomycetes</taxon>
        <taxon>Hypocreomycetidae</taxon>
        <taxon>Glomerellales</taxon>
        <taxon>Glomerellaceae</taxon>
        <taxon>Colletotrichum</taxon>
        <taxon>Colletotrichum acutatum species complex</taxon>
    </lineage>
</organism>
<name>A0A9Q8SF39_9PEZI</name>
<evidence type="ECO:0000313" key="1">
    <source>
        <dbReference type="EMBL" id="UQC75820.1"/>
    </source>
</evidence>
<dbReference type="EMBL" id="CP019472">
    <property type="protein sequence ID" value="UQC75820.1"/>
    <property type="molecule type" value="Genomic_DNA"/>
</dbReference>
<evidence type="ECO:0000313" key="2">
    <source>
        <dbReference type="Proteomes" id="UP000830671"/>
    </source>
</evidence>
<reference evidence="1" key="1">
    <citation type="journal article" date="2021" name="Mol. Plant Microbe Interact.">
        <title>Complete Genome Sequence of the Plant-Pathogenic Fungus Colletotrichum lupini.</title>
        <authorList>
            <person name="Baroncelli R."/>
            <person name="Pensec F."/>
            <person name="Da Lio D."/>
            <person name="Boufleur T."/>
            <person name="Vicente I."/>
            <person name="Sarrocco S."/>
            <person name="Picot A."/>
            <person name="Baraldi E."/>
            <person name="Sukno S."/>
            <person name="Thon M."/>
            <person name="Le Floch G."/>
        </authorList>
    </citation>
    <scope>NUCLEOTIDE SEQUENCE</scope>
    <source>
        <strain evidence="1">IMI 504893</strain>
    </source>
</reference>
<dbReference type="GeneID" id="73351251"/>
<dbReference type="AlphaFoldDB" id="A0A9Q8SF39"/>
<dbReference type="RefSeq" id="XP_049137465.1">
    <property type="nucleotide sequence ID" value="XM_049296241.1"/>
</dbReference>
<dbReference type="Proteomes" id="UP000830671">
    <property type="component" value="Chromosome 10"/>
</dbReference>
<gene>
    <name evidence="1" type="ORF">CLUP02_17328</name>
</gene>
<accession>A0A9Q8SF39</accession>
<keyword evidence="2" id="KW-1185">Reference proteome</keyword>